<proteinExistence type="predicted"/>
<name>A0A1E3PZ34_LIPST</name>
<accession>A0A1E3PZ34</accession>
<keyword evidence="1" id="KW-0472">Membrane</keyword>
<feature type="transmembrane region" description="Helical" evidence="1">
    <location>
        <begin position="6"/>
        <end position="25"/>
    </location>
</feature>
<reference evidence="2 3" key="1">
    <citation type="journal article" date="2016" name="Proc. Natl. Acad. Sci. U.S.A.">
        <title>Comparative genomics of biotechnologically important yeasts.</title>
        <authorList>
            <person name="Riley R."/>
            <person name="Haridas S."/>
            <person name="Wolfe K.H."/>
            <person name="Lopes M.R."/>
            <person name="Hittinger C.T."/>
            <person name="Goeker M."/>
            <person name="Salamov A.A."/>
            <person name="Wisecaver J.H."/>
            <person name="Long T.M."/>
            <person name="Calvey C.H."/>
            <person name="Aerts A.L."/>
            <person name="Barry K.W."/>
            <person name="Choi C."/>
            <person name="Clum A."/>
            <person name="Coughlan A.Y."/>
            <person name="Deshpande S."/>
            <person name="Douglass A.P."/>
            <person name="Hanson S.J."/>
            <person name="Klenk H.-P."/>
            <person name="LaButti K.M."/>
            <person name="Lapidus A."/>
            <person name="Lindquist E.A."/>
            <person name="Lipzen A.M."/>
            <person name="Meier-Kolthoff J.P."/>
            <person name="Ohm R.A."/>
            <person name="Otillar R.P."/>
            <person name="Pangilinan J.L."/>
            <person name="Peng Y."/>
            <person name="Rokas A."/>
            <person name="Rosa C.A."/>
            <person name="Scheuner C."/>
            <person name="Sibirny A.A."/>
            <person name="Slot J.C."/>
            <person name="Stielow J.B."/>
            <person name="Sun H."/>
            <person name="Kurtzman C.P."/>
            <person name="Blackwell M."/>
            <person name="Grigoriev I.V."/>
            <person name="Jeffries T.W."/>
        </authorList>
    </citation>
    <scope>NUCLEOTIDE SEQUENCE [LARGE SCALE GENOMIC DNA]</scope>
    <source>
        <strain evidence="2 3">NRRL Y-11557</strain>
    </source>
</reference>
<dbReference type="EMBL" id="KV454299">
    <property type="protein sequence ID" value="ODQ70656.1"/>
    <property type="molecule type" value="Genomic_DNA"/>
</dbReference>
<keyword evidence="3" id="KW-1185">Reference proteome</keyword>
<protein>
    <submittedName>
        <fullName evidence="2">Uncharacterized protein</fullName>
    </submittedName>
</protein>
<organism evidence="2 3">
    <name type="scientific">Lipomyces starkeyi NRRL Y-11557</name>
    <dbReference type="NCBI Taxonomy" id="675824"/>
    <lineage>
        <taxon>Eukaryota</taxon>
        <taxon>Fungi</taxon>
        <taxon>Dikarya</taxon>
        <taxon>Ascomycota</taxon>
        <taxon>Saccharomycotina</taxon>
        <taxon>Lipomycetes</taxon>
        <taxon>Lipomycetales</taxon>
        <taxon>Lipomycetaceae</taxon>
        <taxon>Lipomyces</taxon>
    </lineage>
</organism>
<gene>
    <name evidence="2" type="ORF">LIPSTDRAFT_155392</name>
</gene>
<keyword evidence="1" id="KW-0812">Transmembrane</keyword>
<dbReference type="Proteomes" id="UP000094385">
    <property type="component" value="Unassembled WGS sequence"/>
</dbReference>
<keyword evidence="1" id="KW-1133">Transmembrane helix</keyword>
<dbReference type="AlphaFoldDB" id="A0A1E3PZ34"/>
<evidence type="ECO:0000313" key="3">
    <source>
        <dbReference type="Proteomes" id="UP000094385"/>
    </source>
</evidence>
<evidence type="ECO:0000313" key="2">
    <source>
        <dbReference type="EMBL" id="ODQ70656.1"/>
    </source>
</evidence>
<sequence length="69" mass="7855">MISYMVIHITIWFILLYTLLLLIVASKRIVDPCLTITSNVPDQPPRPLGRSLSTFPHIGYSLSNPYHNC</sequence>
<evidence type="ECO:0000256" key="1">
    <source>
        <dbReference type="SAM" id="Phobius"/>
    </source>
</evidence>